<dbReference type="PANTHER" id="PTHR43096:SF52">
    <property type="entry name" value="DNAJ HOMOLOG 1, MITOCHONDRIAL-RELATED"/>
    <property type="match status" value="1"/>
</dbReference>
<feature type="region of interest" description="Disordered" evidence="2">
    <location>
        <begin position="116"/>
        <end position="144"/>
    </location>
</feature>
<comment type="caution">
    <text evidence="5">The sequence shown here is derived from an EMBL/GenBank/DDBJ whole genome shotgun (WGS) entry which is preliminary data.</text>
</comment>
<dbReference type="Gene3D" id="1.10.287.110">
    <property type="entry name" value="DnaJ domain"/>
    <property type="match status" value="1"/>
</dbReference>
<accession>A0A9W7AFD8</accession>
<dbReference type="PRINTS" id="PR00625">
    <property type="entry name" value="JDOMAIN"/>
</dbReference>
<feature type="region of interest" description="Disordered" evidence="2">
    <location>
        <begin position="36"/>
        <end position="56"/>
    </location>
</feature>
<feature type="compositionally biased region" description="Low complexity" evidence="2">
    <location>
        <begin position="42"/>
        <end position="51"/>
    </location>
</feature>
<organism evidence="5 6">
    <name type="scientific">Triparma laevis f. inornata</name>
    <dbReference type="NCBI Taxonomy" id="1714386"/>
    <lineage>
        <taxon>Eukaryota</taxon>
        <taxon>Sar</taxon>
        <taxon>Stramenopiles</taxon>
        <taxon>Ochrophyta</taxon>
        <taxon>Bolidophyceae</taxon>
        <taxon>Parmales</taxon>
        <taxon>Triparmaceae</taxon>
        <taxon>Triparma</taxon>
    </lineage>
</organism>
<evidence type="ECO:0000259" key="4">
    <source>
        <dbReference type="PROSITE" id="PS50076"/>
    </source>
</evidence>
<reference evidence="6" key="1">
    <citation type="journal article" date="2023" name="Commun. Biol.">
        <title>Genome analysis of Parmales, the sister group of diatoms, reveals the evolutionary specialization of diatoms from phago-mixotrophs to photoautotrophs.</title>
        <authorList>
            <person name="Ban H."/>
            <person name="Sato S."/>
            <person name="Yoshikawa S."/>
            <person name="Yamada K."/>
            <person name="Nakamura Y."/>
            <person name="Ichinomiya M."/>
            <person name="Sato N."/>
            <person name="Blanc-Mathieu R."/>
            <person name="Endo H."/>
            <person name="Kuwata A."/>
            <person name="Ogata H."/>
        </authorList>
    </citation>
    <scope>NUCLEOTIDE SEQUENCE [LARGE SCALE GENOMIC DNA]</scope>
</reference>
<dbReference type="GO" id="GO:0051082">
    <property type="term" value="F:unfolded protein binding"/>
    <property type="evidence" value="ECO:0007669"/>
    <property type="project" value="TreeGrafter"/>
</dbReference>
<dbReference type="PANTHER" id="PTHR43096">
    <property type="entry name" value="DNAJ HOMOLOG 1, MITOCHONDRIAL-RELATED"/>
    <property type="match status" value="1"/>
</dbReference>
<dbReference type="InterPro" id="IPR001623">
    <property type="entry name" value="DnaJ_domain"/>
</dbReference>
<dbReference type="InterPro" id="IPR018253">
    <property type="entry name" value="DnaJ_domain_CS"/>
</dbReference>
<sequence length="335" mass="36756">MPRIASLLILLLLALTPSAAPFTTLISSSSPRFHRAKTEGLSSSSSSSTSESPPPFTSSTNFYDVLGFDRNSSPEPSDLKISFLTLAKLHHPDVSSSPPSVFSLISEAYEVLSDPKSKSHYDLTGETNSASGGSSRRQGVSNDAWEEYVRNRPQVKKSRRRQATVKSAVDFRGGVPEIAEWSGCPDVPDYLKSDDLAAVGDVVIFGEKEEKRVGLVVSRNIDRGDVKLLLETLSGMYKVGTPEYETAKVKLLEKCEVSTLSLKEDDGDGGDRGESTWYYDINSVEVKFPLLTALKKIEVVDVHEGLEEWKIVDDFGGESLRVVCGEEFDFDDMIV</sequence>
<dbReference type="SUPFAM" id="SSF46565">
    <property type="entry name" value="Chaperone J-domain"/>
    <property type="match status" value="1"/>
</dbReference>
<protein>
    <recommendedName>
        <fullName evidence="4">J domain-containing protein</fullName>
    </recommendedName>
</protein>
<feature type="chain" id="PRO_5040819731" description="J domain-containing protein" evidence="3">
    <location>
        <begin position="22"/>
        <end position="335"/>
    </location>
</feature>
<keyword evidence="3" id="KW-0732">Signal</keyword>
<dbReference type="CDD" id="cd06257">
    <property type="entry name" value="DnaJ"/>
    <property type="match status" value="1"/>
</dbReference>
<proteinExistence type="predicted"/>
<dbReference type="GO" id="GO:0042026">
    <property type="term" value="P:protein refolding"/>
    <property type="evidence" value="ECO:0007669"/>
    <property type="project" value="TreeGrafter"/>
</dbReference>
<dbReference type="Pfam" id="PF00226">
    <property type="entry name" value="DnaJ"/>
    <property type="match status" value="1"/>
</dbReference>
<dbReference type="PROSITE" id="PS50076">
    <property type="entry name" value="DNAJ_2"/>
    <property type="match status" value="1"/>
</dbReference>
<gene>
    <name evidence="5" type="ORF">TL16_g05516</name>
</gene>
<dbReference type="Proteomes" id="UP001162640">
    <property type="component" value="Unassembled WGS sequence"/>
</dbReference>
<feature type="signal peptide" evidence="3">
    <location>
        <begin position="1"/>
        <end position="21"/>
    </location>
</feature>
<dbReference type="AlphaFoldDB" id="A0A9W7AFD8"/>
<dbReference type="InterPro" id="IPR036869">
    <property type="entry name" value="J_dom_sf"/>
</dbReference>
<evidence type="ECO:0000256" key="3">
    <source>
        <dbReference type="SAM" id="SignalP"/>
    </source>
</evidence>
<evidence type="ECO:0000313" key="6">
    <source>
        <dbReference type="Proteomes" id="UP001162640"/>
    </source>
</evidence>
<dbReference type="EMBL" id="BLQM01000161">
    <property type="protein sequence ID" value="GMH70889.1"/>
    <property type="molecule type" value="Genomic_DNA"/>
</dbReference>
<name>A0A9W7AFD8_9STRA</name>
<dbReference type="GO" id="GO:0005737">
    <property type="term" value="C:cytoplasm"/>
    <property type="evidence" value="ECO:0007669"/>
    <property type="project" value="TreeGrafter"/>
</dbReference>
<feature type="compositionally biased region" description="Polar residues" evidence="2">
    <location>
        <begin position="125"/>
        <end position="141"/>
    </location>
</feature>
<dbReference type="SMART" id="SM00271">
    <property type="entry name" value="DnaJ"/>
    <property type="match status" value="1"/>
</dbReference>
<keyword evidence="1" id="KW-0143">Chaperone</keyword>
<evidence type="ECO:0000313" key="5">
    <source>
        <dbReference type="EMBL" id="GMH70889.1"/>
    </source>
</evidence>
<dbReference type="PROSITE" id="PS00636">
    <property type="entry name" value="DNAJ_1"/>
    <property type="match status" value="1"/>
</dbReference>
<feature type="domain" description="J" evidence="4">
    <location>
        <begin position="61"/>
        <end position="125"/>
    </location>
</feature>
<evidence type="ECO:0000256" key="1">
    <source>
        <dbReference type="ARBA" id="ARBA00023186"/>
    </source>
</evidence>
<evidence type="ECO:0000256" key="2">
    <source>
        <dbReference type="SAM" id="MobiDB-lite"/>
    </source>
</evidence>